<dbReference type="GO" id="GO:2000736">
    <property type="term" value="P:regulation of stem cell differentiation"/>
    <property type="evidence" value="ECO:0007669"/>
    <property type="project" value="UniProtKB-UniRule"/>
</dbReference>
<dbReference type="EMBL" id="SOYY01000018">
    <property type="protein sequence ID" value="KAA0708689.1"/>
    <property type="molecule type" value="Genomic_DNA"/>
</dbReference>
<feature type="region of interest" description="Disordered" evidence="6">
    <location>
        <begin position="1"/>
        <end position="25"/>
    </location>
</feature>
<dbReference type="Proteomes" id="UP000324632">
    <property type="component" value="Chromosome 18"/>
</dbReference>
<evidence type="ECO:0000313" key="9">
    <source>
        <dbReference type="Proteomes" id="UP000324632"/>
    </source>
</evidence>
<evidence type="ECO:0000256" key="5">
    <source>
        <dbReference type="RuleBase" id="RU369066"/>
    </source>
</evidence>
<protein>
    <recommendedName>
        <fullName evidence="4 5">OCIA domain-containing protein 1</fullName>
    </recommendedName>
</protein>
<feature type="compositionally biased region" description="Polar residues" evidence="6">
    <location>
        <begin position="138"/>
        <end position="157"/>
    </location>
</feature>
<dbReference type="GO" id="GO:0005768">
    <property type="term" value="C:endosome"/>
    <property type="evidence" value="ECO:0007669"/>
    <property type="project" value="UniProtKB-SubCell"/>
</dbReference>
<keyword evidence="9" id="KW-1185">Reference proteome</keyword>
<accession>A0A5A9NIF7</accession>
<feature type="region of interest" description="Disordered" evidence="6">
    <location>
        <begin position="171"/>
        <end position="210"/>
    </location>
</feature>
<sequence>MSQASSGFTPPAQIPHGSGKVPAGAAYIPNDEERRVFRECNSESFWYRSLPFSAVAMAVAQVLVSRGVVAPSPRFGSLPKVAIAGIFGYISGKMSYMRVCQEKFMKLGNSPLGEALRQGRLHQVPSDLNQSDFEDANPSESQPPASKSVIQSELSSGTETYSNYTSDYTYSTPSQSYDTTSSGFSDSGPLGIRDDDPLQAPPYPDDDVPKKKAVFYEDLRSKNRENYEVTLTQKAETLLKPQAGVASLKREVKKTKYGDAWEE</sequence>
<evidence type="ECO:0000313" key="8">
    <source>
        <dbReference type="EMBL" id="KAA0708689.1"/>
    </source>
</evidence>
<feature type="domain" description="OCIA" evidence="7">
    <location>
        <begin position="26"/>
        <end position="111"/>
    </location>
</feature>
<comment type="domain">
    <text evidence="5">The OCIA domain is necessary and sufficient for endosomal localization.</text>
</comment>
<gene>
    <name evidence="8" type="ORF">E1301_Tti008057</name>
</gene>
<evidence type="ECO:0000256" key="2">
    <source>
        <dbReference type="ARBA" id="ARBA00022753"/>
    </source>
</evidence>
<feature type="compositionally biased region" description="Low complexity" evidence="6">
    <location>
        <begin position="171"/>
        <end position="182"/>
    </location>
</feature>
<feature type="region of interest" description="Disordered" evidence="6">
    <location>
        <begin position="127"/>
        <end position="159"/>
    </location>
</feature>
<keyword evidence="2 5" id="KW-0967">Endosome</keyword>
<comment type="caution">
    <text evidence="8">The sequence shown here is derived from an EMBL/GenBank/DDBJ whole genome shotgun (WGS) entry which is preliminary data.</text>
</comment>
<evidence type="ECO:0000256" key="1">
    <source>
        <dbReference type="ARBA" id="ARBA00004177"/>
    </source>
</evidence>
<proteinExistence type="inferred from homology"/>
<dbReference type="Pfam" id="PF07051">
    <property type="entry name" value="OCIA"/>
    <property type="match status" value="1"/>
</dbReference>
<dbReference type="InterPro" id="IPR009764">
    <property type="entry name" value="OCIA_dom"/>
</dbReference>
<dbReference type="PANTHER" id="PTHR13336:SF4">
    <property type="entry name" value="OCIA DOMAIN-CONTAINING PROTEIN 1"/>
    <property type="match status" value="1"/>
</dbReference>
<comment type="similarity">
    <text evidence="3 5">Belongs to the OCIAD1 family.</text>
</comment>
<dbReference type="AlphaFoldDB" id="A0A5A9NIF7"/>
<reference evidence="8 9" key="1">
    <citation type="journal article" date="2019" name="Mol. Ecol. Resour.">
        <title>Chromosome-level genome assembly of Triplophysa tibetana, a fish adapted to the harsh high-altitude environment of the Tibetan Plateau.</title>
        <authorList>
            <person name="Yang X."/>
            <person name="Liu H."/>
            <person name="Ma Z."/>
            <person name="Zou Y."/>
            <person name="Zou M."/>
            <person name="Mao Y."/>
            <person name="Li X."/>
            <person name="Wang H."/>
            <person name="Chen T."/>
            <person name="Wang W."/>
            <person name="Yang R."/>
        </authorList>
    </citation>
    <scope>NUCLEOTIDE SEQUENCE [LARGE SCALE GENOMIC DNA]</scope>
    <source>
        <strain evidence="8">TTIB1903HZAU</strain>
        <tissue evidence="8">Muscle</tissue>
    </source>
</reference>
<comment type="subunit">
    <text evidence="5">Interacts with STAT3.</text>
</comment>
<evidence type="ECO:0000256" key="3">
    <source>
        <dbReference type="ARBA" id="ARBA00037952"/>
    </source>
</evidence>
<evidence type="ECO:0000256" key="6">
    <source>
        <dbReference type="SAM" id="MobiDB-lite"/>
    </source>
</evidence>
<dbReference type="PANTHER" id="PTHR13336">
    <property type="entry name" value="OVARIAN CARCINOMA IMMUNOREACTIVE ANTIGEN"/>
    <property type="match status" value="1"/>
</dbReference>
<name>A0A5A9NIF7_9TELE</name>
<comment type="function">
    <text evidence="5">Maintains stem cell potency. Increases STAT3 phosphorylation and controls ERK phosphorylation. May act as a scaffold, increasing STAT3 recruitment onto endosomes.</text>
</comment>
<organism evidence="8 9">
    <name type="scientific">Triplophysa tibetana</name>
    <dbReference type="NCBI Taxonomy" id="1572043"/>
    <lineage>
        <taxon>Eukaryota</taxon>
        <taxon>Metazoa</taxon>
        <taxon>Chordata</taxon>
        <taxon>Craniata</taxon>
        <taxon>Vertebrata</taxon>
        <taxon>Euteleostomi</taxon>
        <taxon>Actinopterygii</taxon>
        <taxon>Neopterygii</taxon>
        <taxon>Teleostei</taxon>
        <taxon>Ostariophysi</taxon>
        <taxon>Cypriniformes</taxon>
        <taxon>Nemacheilidae</taxon>
        <taxon>Triplophysa</taxon>
    </lineage>
</organism>
<evidence type="ECO:0000259" key="7">
    <source>
        <dbReference type="Pfam" id="PF07051"/>
    </source>
</evidence>
<dbReference type="InterPro" id="IPR040187">
    <property type="entry name" value="OCAD1/2"/>
</dbReference>
<evidence type="ECO:0000256" key="4">
    <source>
        <dbReference type="ARBA" id="ARBA00040877"/>
    </source>
</evidence>
<comment type="subcellular location">
    <subcellularLocation>
        <location evidence="1 5">Endosome</location>
    </subcellularLocation>
</comment>